<name>A0A9W6ZYW3_9STRA</name>
<reference evidence="5" key="1">
    <citation type="journal article" date="2023" name="Commun. Biol.">
        <title>Genome analysis of Parmales, the sister group of diatoms, reveals the evolutionary specialization of diatoms from phago-mixotrophs to photoautotrophs.</title>
        <authorList>
            <person name="Ban H."/>
            <person name="Sato S."/>
            <person name="Yoshikawa S."/>
            <person name="Yamada K."/>
            <person name="Nakamura Y."/>
            <person name="Ichinomiya M."/>
            <person name="Sato N."/>
            <person name="Blanc-Mathieu R."/>
            <person name="Endo H."/>
            <person name="Kuwata A."/>
            <person name="Ogata H."/>
        </authorList>
    </citation>
    <scope>NUCLEOTIDE SEQUENCE [LARGE SCALE GENOMIC DNA]</scope>
</reference>
<dbReference type="InterPro" id="IPR000387">
    <property type="entry name" value="Tyr_Pase_dom"/>
</dbReference>
<proteinExistence type="predicted"/>
<dbReference type="EMBL" id="BLQM01000082">
    <property type="protein sequence ID" value="GMH60961.1"/>
    <property type="molecule type" value="Genomic_DNA"/>
</dbReference>
<feature type="compositionally biased region" description="Polar residues" evidence="1">
    <location>
        <begin position="1"/>
        <end position="11"/>
    </location>
</feature>
<evidence type="ECO:0000313" key="5">
    <source>
        <dbReference type="Proteomes" id="UP001162640"/>
    </source>
</evidence>
<dbReference type="AlphaFoldDB" id="A0A9W6ZYW3"/>
<dbReference type="InterPro" id="IPR029006">
    <property type="entry name" value="ADF-H/Gelsolin-like_dom_sf"/>
</dbReference>
<dbReference type="Proteomes" id="UP001162640">
    <property type="component" value="Unassembled WGS sequence"/>
</dbReference>
<dbReference type="PANTHER" id="PTHR46381">
    <property type="entry name" value="MKPA PROTEIN"/>
    <property type="match status" value="1"/>
</dbReference>
<dbReference type="InterPro" id="IPR029021">
    <property type="entry name" value="Prot-tyrosine_phosphatase-like"/>
</dbReference>
<protein>
    <submittedName>
        <fullName evidence="4">Uncharacterized protein</fullName>
    </submittedName>
</protein>
<dbReference type="PANTHER" id="PTHR46381:SF2">
    <property type="entry name" value="MAP KINASE PHOSPHATASE"/>
    <property type="match status" value="1"/>
</dbReference>
<sequence>MGNLQPRSQQQGFTGVGIDGGGGSDLQANLSQKKAGDNGTPVGLGEGGIEGLKVEEGAVQQQPPPKMTPTLVLPTTQAAPQIDGSTGIDHSKSEHQIKVEKLAKADVECTSITPFLFVSGAKIAQDFDCLIRNGITHVINTSGINLENFHESSGQFQYLKLDLLDHRSQDISPFFLTCISFIESCREGGGKCLVHCTQGVSRSCTICIAYLMVLRRMSYSDTFAFVKERRKVANPNCGFLCNLLELEKFCGLGAEGAGGEAGNIGARLFSILPHAAHDVGTLVPKLAMIGGTREALAPRRAMLDERTSFVLINKLKVWIWDGQTATDQAKAAARDFASQVNSIFFAGGGTLTLINTANPEDTTEFDAVLKQEGVEGGEPSYAESYGWEEGGSTSMSKLLEGLQAAGSPPPAISVGGVGGVEVEVEGGVQEGQGQPKPEVQAAVVSSPLLFQFGGESDTSKWGHLKVYDDQDLSFDGLFLLMTPGGLFCWVGEEFGKGHGLLEEGEGGAVDTVKTQAFVKGVQFDGEHEQFNAFVLGGLPEVNTEGEESDDFWDQFEAGY</sequence>
<organism evidence="4 5">
    <name type="scientific">Triparma laevis f. inornata</name>
    <dbReference type="NCBI Taxonomy" id="1714386"/>
    <lineage>
        <taxon>Eukaryota</taxon>
        <taxon>Sar</taxon>
        <taxon>Stramenopiles</taxon>
        <taxon>Ochrophyta</taxon>
        <taxon>Bolidophyceae</taxon>
        <taxon>Parmales</taxon>
        <taxon>Triparmaceae</taxon>
        <taxon>Triparma</taxon>
    </lineage>
</organism>
<dbReference type="PROSITE" id="PS50056">
    <property type="entry name" value="TYR_PHOSPHATASE_2"/>
    <property type="match status" value="1"/>
</dbReference>
<dbReference type="PROSITE" id="PS50054">
    <property type="entry name" value="TYR_PHOSPHATASE_DUAL"/>
    <property type="match status" value="1"/>
</dbReference>
<gene>
    <name evidence="4" type="ORF">TL16_g03158</name>
</gene>
<evidence type="ECO:0000259" key="2">
    <source>
        <dbReference type="PROSITE" id="PS50054"/>
    </source>
</evidence>
<evidence type="ECO:0000313" key="4">
    <source>
        <dbReference type="EMBL" id="GMH60961.1"/>
    </source>
</evidence>
<feature type="compositionally biased region" description="Gly residues" evidence="1">
    <location>
        <begin position="14"/>
        <end position="24"/>
    </location>
</feature>
<dbReference type="Gene3D" id="3.40.20.10">
    <property type="entry name" value="Severin"/>
    <property type="match status" value="1"/>
</dbReference>
<dbReference type="InterPro" id="IPR020422">
    <property type="entry name" value="TYR_PHOSPHATASE_DUAL_dom"/>
</dbReference>
<accession>A0A9W6ZYW3</accession>
<dbReference type="InterPro" id="IPR000340">
    <property type="entry name" value="Dual-sp_phosphatase_cat-dom"/>
</dbReference>
<feature type="domain" description="Tyrosine specific protein phosphatases" evidence="3">
    <location>
        <begin position="173"/>
        <end position="230"/>
    </location>
</feature>
<feature type="domain" description="Tyrosine-protein phosphatase" evidence="2">
    <location>
        <begin position="108"/>
        <end position="252"/>
    </location>
</feature>
<evidence type="ECO:0000256" key="1">
    <source>
        <dbReference type="SAM" id="MobiDB-lite"/>
    </source>
</evidence>
<dbReference type="SUPFAM" id="SSF52799">
    <property type="entry name" value="(Phosphotyrosine protein) phosphatases II"/>
    <property type="match status" value="1"/>
</dbReference>
<dbReference type="Pfam" id="PF00782">
    <property type="entry name" value="DSPc"/>
    <property type="match status" value="1"/>
</dbReference>
<feature type="region of interest" description="Disordered" evidence="1">
    <location>
        <begin position="1"/>
        <end position="50"/>
    </location>
</feature>
<dbReference type="Gene3D" id="3.90.190.10">
    <property type="entry name" value="Protein tyrosine phosphatase superfamily"/>
    <property type="match status" value="1"/>
</dbReference>
<dbReference type="SUPFAM" id="SSF55753">
    <property type="entry name" value="Actin depolymerizing proteins"/>
    <property type="match status" value="1"/>
</dbReference>
<comment type="caution">
    <text evidence="4">The sequence shown here is derived from an EMBL/GenBank/DDBJ whole genome shotgun (WGS) entry which is preliminary data.</text>
</comment>
<dbReference type="SMART" id="SM00195">
    <property type="entry name" value="DSPc"/>
    <property type="match status" value="1"/>
</dbReference>
<dbReference type="CDD" id="cd14498">
    <property type="entry name" value="DSP"/>
    <property type="match status" value="1"/>
</dbReference>
<evidence type="ECO:0000259" key="3">
    <source>
        <dbReference type="PROSITE" id="PS50056"/>
    </source>
</evidence>